<reference evidence="1 2" key="1">
    <citation type="submission" date="2019-03" db="EMBL/GenBank/DDBJ databases">
        <title>Three New Species of Nocardioides, Nocardioides euryhalodurans sp. nov., Nocardioides seonyuensis sp. nov. and Nocardioides eburneoflavus sp. nov. Iolated from Soil.</title>
        <authorList>
            <person name="Roh S.G."/>
            <person name="Lee C."/>
            <person name="Kim M.-K."/>
            <person name="Kim S.B."/>
        </authorList>
    </citation>
    <scope>NUCLEOTIDE SEQUENCE [LARGE SCALE GENOMIC DNA]</scope>
    <source>
        <strain evidence="1 2">MMS17-SY207-3</strain>
    </source>
</reference>
<dbReference type="KEGG" id="nsn:EXE58_02470"/>
<gene>
    <name evidence="1" type="ORF">EXE58_02470</name>
</gene>
<dbReference type="OrthoDB" id="3266819at2"/>
<protein>
    <submittedName>
        <fullName evidence="1">DUF2505 domain-containing protein</fullName>
    </submittedName>
</protein>
<dbReference type="SUPFAM" id="SSF55961">
    <property type="entry name" value="Bet v1-like"/>
    <property type="match status" value="1"/>
</dbReference>
<sequence>MMTGMSKRVVKELVYDASPDEVRAMLFDPAFRERVLADQRVLRGSARVDGGVVTVEQVQSADGLPSVATKIVGDEISIVQRETWTTDDHADVEVTIPGKPGEITGTATLLERDGATIERIDLEVSVRIPLVGGKLEALIAGMLEKALDKEQATGRAWLS</sequence>
<dbReference type="InterPro" id="IPR019639">
    <property type="entry name" value="DUF2505"/>
</dbReference>
<keyword evidence="2" id="KW-1185">Reference proteome</keyword>
<proteinExistence type="predicted"/>
<dbReference type="Gene3D" id="3.30.530.20">
    <property type="match status" value="1"/>
</dbReference>
<dbReference type="AlphaFoldDB" id="A0A4V1BLY0"/>
<dbReference type="Pfam" id="PF10698">
    <property type="entry name" value="DUF2505"/>
    <property type="match status" value="1"/>
</dbReference>
<name>A0A4V1BLY0_9ACTN</name>
<dbReference type="InterPro" id="IPR023393">
    <property type="entry name" value="START-like_dom_sf"/>
</dbReference>
<evidence type="ECO:0000313" key="2">
    <source>
        <dbReference type="Proteomes" id="UP000294853"/>
    </source>
</evidence>
<dbReference type="Proteomes" id="UP000294853">
    <property type="component" value="Chromosome"/>
</dbReference>
<dbReference type="EMBL" id="CP038436">
    <property type="protein sequence ID" value="QBX54442.1"/>
    <property type="molecule type" value="Genomic_DNA"/>
</dbReference>
<accession>A0A4V1BLY0</accession>
<organism evidence="1 2">
    <name type="scientific">Nocardioides seonyuensis</name>
    <dbReference type="NCBI Taxonomy" id="2518371"/>
    <lineage>
        <taxon>Bacteria</taxon>
        <taxon>Bacillati</taxon>
        <taxon>Actinomycetota</taxon>
        <taxon>Actinomycetes</taxon>
        <taxon>Propionibacteriales</taxon>
        <taxon>Nocardioidaceae</taxon>
        <taxon>Nocardioides</taxon>
    </lineage>
</organism>
<evidence type="ECO:0000313" key="1">
    <source>
        <dbReference type="EMBL" id="QBX54442.1"/>
    </source>
</evidence>